<gene>
    <name evidence="1" type="ordered locus">ETA_24480</name>
</gene>
<dbReference type="Proteomes" id="UP000001726">
    <property type="component" value="Chromosome"/>
</dbReference>
<name>B2VBB1_ERWT9</name>
<dbReference type="KEGG" id="eta:ETA_24480"/>
<dbReference type="AlphaFoldDB" id="B2VBB1"/>
<evidence type="ECO:0000313" key="2">
    <source>
        <dbReference type="Proteomes" id="UP000001726"/>
    </source>
</evidence>
<organism evidence="1 2">
    <name type="scientific">Erwinia tasmaniensis (strain DSM 17950 / CFBP 7177 / CIP 109463 / NCPPB 4357 / Et1/99)</name>
    <dbReference type="NCBI Taxonomy" id="465817"/>
    <lineage>
        <taxon>Bacteria</taxon>
        <taxon>Pseudomonadati</taxon>
        <taxon>Pseudomonadota</taxon>
        <taxon>Gammaproteobacteria</taxon>
        <taxon>Enterobacterales</taxon>
        <taxon>Erwiniaceae</taxon>
        <taxon>Erwinia</taxon>
    </lineage>
</organism>
<proteinExistence type="predicted"/>
<reference evidence="1 2" key="1">
    <citation type="journal article" date="2008" name="Environ. Microbiol.">
        <title>The genome of Erwinia tasmaniensis strain Et1/99, a non-pathogenic bacterium in the genus Erwinia.</title>
        <authorList>
            <person name="Kube M."/>
            <person name="Migdoll A.M."/>
            <person name="Mueller I."/>
            <person name="Kuhl H."/>
            <person name="Beck A."/>
            <person name="Reinhardt R."/>
            <person name="Geider K."/>
        </authorList>
    </citation>
    <scope>NUCLEOTIDE SEQUENCE [LARGE SCALE GENOMIC DNA]</scope>
    <source>
        <strain evidence="2">DSM 17950 / CFBP 7177 / CIP 109463 / NCPPB 4357 / Et1/99</strain>
    </source>
</reference>
<sequence>MEGVGKILLGNFLPLARLRRGITMPIFYRHAEFGKHQDFIFFTKCISDICVSFKWRLGDVHQFILKRHSQKFLMCISKAYIFG</sequence>
<dbReference type="EMBL" id="CU468135">
    <property type="protein sequence ID" value="CAO97494.1"/>
    <property type="molecule type" value="Genomic_DNA"/>
</dbReference>
<accession>B2VBB1</accession>
<keyword evidence="2" id="KW-1185">Reference proteome</keyword>
<dbReference type="HOGENOM" id="CLU_2537377_0_0_6"/>
<protein>
    <submittedName>
        <fullName evidence="1">Uncharacterized protein</fullName>
    </submittedName>
</protein>
<evidence type="ECO:0000313" key="1">
    <source>
        <dbReference type="EMBL" id="CAO97494.1"/>
    </source>
</evidence>